<gene>
    <name evidence="2" type="ORF">ENS41_01770</name>
</gene>
<protein>
    <recommendedName>
        <fullName evidence="3">VanZ family protein</fullName>
    </recommendedName>
</protein>
<name>A0A7C4CD15_UNCW3</name>
<sequence>MAKKRGRVRAWILLLVWVALTVVALTVPVRHPPRIVQRGLDKAIHTGLFTVMGVLGQAATPWATLVLTAPIAFGVEWMQKKLPSGRTYEEVDLIANLLGLALGVVCYELSIRLR</sequence>
<keyword evidence="1" id="KW-0472">Membrane</keyword>
<dbReference type="AlphaFoldDB" id="A0A7C4CD15"/>
<keyword evidence="1" id="KW-1133">Transmembrane helix</keyword>
<evidence type="ECO:0008006" key="3">
    <source>
        <dbReference type="Google" id="ProtNLM"/>
    </source>
</evidence>
<accession>A0A7C4CD15</accession>
<feature type="transmembrane region" description="Helical" evidence="1">
    <location>
        <begin position="48"/>
        <end position="73"/>
    </location>
</feature>
<keyword evidence="1" id="KW-0812">Transmembrane</keyword>
<proteinExistence type="predicted"/>
<organism evidence="2">
    <name type="scientific">candidate division WOR-3 bacterium</name>
    <dbReference type="NCBI Taxonomy" id="2052148"/>
    <lineage>
        <taxon>Bacteria</taxon>
        <taxon>Bacteria division WOR-3</taxon>
    </lineage>
</organism>
<comment type="caution">
    <text evidence="2">The sequence shown here is derived from an EMBL/GenBank/DDBJ whole genome shotgun (WGS) entry which is preliminary data.</text>
</comment>
<evidence type="ECO:0000313" key="2">
    <source>
        <dbReference type="EMBL" id="HGK27664.1"/>
    </source>
</evidence>
<evidence type="ECO:0000256" key="1">
    <source>
        <dbReference type="SAM" id="Phobius"/>
    </source>
</evidence>
<dbReference type="EMBL" id="DSUT01000032">
    <property type="protein sequence ID" value="HGK27664.1"/>
    <property type="molecule type" value="Genomic_DNA"/>
</dbReference>
<reference evidence="2" key="1">
    <citation type="journal article" date="2020" name="mSystems">
        <title>Genome- and Community-Level Interaction Insights into Carbon Utilization and Element Cycling Functions of Hydrothermarchaeota in Hydrothermal Sediment.</title>
        <authorList>
            <person name="Zhou Z."/>
            <person name="Liu Y."/>
            <person name="Xu W."/>
            <person name="Pan J."/>
            <person name="Luo Z.H."/>
            <person name="Li M."/>
        </authorList>
    </citation>
    <scope>NUCLEOTIDE SEQUENCE [LARGE SCALE GENOMIC DNA]</scope>
    <source>
        <strain evidence="2">SpSt-488</strain>
    </source>
</reference>